<dbReference type="CDD" id="cd16917">
    <property type="entry name" value="HATPase_UhpB-NarQ-NarX-like"/>
    <property type="match status" value="1"/>
</dbReference>
<dbReference type="SUPFAM" id="SSF55874">
    <property type="entry name" value="ATPase domain of HSP90 chaperone/DNA topoisomerase II/histidine kinase"/>
    <property type="match status" value="1"/>
</dbReference>
<reference evidence="11 12" key="1">
    <citation type="submission" date="2015-05" db="EMBL/GenBank/DDBJ databases">
        <title>Genome sequence of Mycobacterium heraklionense Davo strain.</title>
        <authorList>
            <person name="Greninger A.L."/>
            <person name="Cunningham G."/>
            <person name="Miller S."/>
        </authorList>
    </citation>
    <scope>NUCLEOTIDE SEQUENCE [LARGE SCALE GENOMIC DNA]</scope>
    <source>
        <strain evidence="11 12">Davo</strain>
    </source>
</reference>
<keyword evidence="3" id="KW-0597">Phosphoprotein</keyword>
<evidence type="ECO:0000256" key="4">
    <source>
        <dbReference type="ARBA" id="ARBA00022679"/>
    </source>
</evidence>
<dbReference type="EC" id="2.7.13.3" evidence="2"/>
<keyword evidence="9" id="KW-1133">Transmembrane helix</keyword>
<evidence type="ECO:0000256" key="1">
    <source>
        <dbReference type="ARBA" id="ARBA00000085"/>
    </source>
</evidence>
<dbReference type="EMBL" id="LDPO01000019">
    <property type="protein sequence ID" value="KLO26764.1"/>
    <property type="molecule type" value="Genomic_DNA"/>
</dbReference>
<evidence type="ECO:0000256" key="7">
    <source>
        <dbReference type="ARBA" id="ARBA00022840"/>
    </source>
</evidence>
<dbReference type="RefSeq" id="WP_047320723.1">
    <property type="nucleotide sequence ID" value="NZ_LDPO01000019.1"/>
</dbReference>
<feature type="transmembrane region" description="Helical" evidence="9">
    <location>
        <begin position="24"/>
        <end position="45"/>
    </location>
</feature>
<evidence type="ECO:0000256" key="3">
    <source>
        <dbReference type="ARBA" id="ARBA00022553"/>
    </source>
</evidence>
<dbReference type="InterPro" id="IPR036890">
    <property type="entry name" value="HATPase_C_sf"/>
</dbReference>
<evidence type="ECO:0000256" key="8">
    <source>
        <dbReference type="ARBA" id="ARBA00023012"/>
    </source>
</evidence>
<accession>A0ABR5FBX8</accession>
<feature type="transmembrane region" description="Helical" evidence="9">
    <location>
        <begin position="52"/>
        <end position="70"/>
    </location>
</feature>
<feature type="transmembrane region" description="Helical" evidence="9">
    <location>
        <begin position="107"/>
        <end position="137"/>
    </location>
</feature>
<dbReference type="InterPro" id="IPR050482">
    <property type="entry name" value="Sensor_HK_TwoCompSys"/>
</dbReference>
<keyword evidence="4" id="KW-0808">Transferase</keyword>
<dbReference type="Pfam" id="PF07730">
    <property type="entry name" value="HisKA_3"/>
    <property type="match status" value="1"/>
</dbReference>
<evidence type="ECO:0000313" key="11">
    <source>
        <dbReference type="EMBL" id="KLO26764.1"/>
    </source>
</evidence>
<feature type="domain" description="Signal transduction histidine kinase subgroup 3 dimerisation and phosphoacceptor" evidence="10">
    <location>
        <begin position="190"/>
        <end position="255"/>
    </location>
</feature>
<keyword evidence="5" id="KW-0547">Nucleotide-binding</keyword>
<dbReference type="PANTHER" id="PTHR24421">
    <property type="entry name" value="NITRATE/NITRITE SENSOR PROTEIN NARX-RELATED"/>
    <property type="match status" value="1"/>
</dbReference>
<evidence type="ECO:0000256" key="9">
    <source>
        <dbReference type="SAM" id="Phobius"/>
    </source>
</evidence>
<evidence type="ECO:0000259" key="10">
    <source>
        <dbReference type="Pfam" id="PF07730"/>
    </source>
</evidence>
<keyword evidence="9" id="KW-0472">Membrane</keyword>
<dbReference type="Proteomes" id="UP000036464">
    <property type="component" value="Unassembled WGS sequence"/>
</dbReference>
<keyword evidence="7" id="KW-0067">ATP-binding</keyword>
<evidence type="ECO:0000256" key="5">
    <source>
        <dbReference type="ARBA" id="ARBA00022741"/>
    </source>
</evidence>
<keyword evidence="6 11" id="KW-0418">Kinase</keyword>
<evidence type="ECO:0000256" key="2">
    <source>
        <dbReference type="ARBA" id="ARBA00012438"/>
    </source>
</evidence>
<evidence type="ECO:0000313" key="12">
    <source>
        <dbReference type="Proteomes" id="UP000036464"/>
    </source>
</evidence>
<keyword evidence="8" id="KW-0902">Two-component regulatory system</keyword>
<name>A0ABR5FBX8_9MYCO</name>
<dbReference type="PANTHER" id="PTHR24421:SF10">
    <property type="entry name" value="NITRATE_NITRITE SENSOR PROTEIN NARQ"/>
    <property type="match status" value="1"/>
</dbReference>
<protein>
    <recommendedName>
        <fullName evidence="2">histidine kinase</fullName>
        <ecNumber evidence="2">2.7.13.3</ecNumber>
    </recommendedName>
</protein>
<keyword evidence="9" id="KW-0812">Transmembrane</keyword>
<dbReference type="InterPro" id="IPR011712">
    <property type="entry name" value="Sig_transdc_His_kin_sub3_dim/P"/>
</dbReference>
<dbReference type="Gene3D" id="1.20.5.1930">
    <property type="match status" value="1"/>
</dbReference>
<evidence type="ECO:0000256" key="6">
    <source>
        <dbReference type="ARBA" id="ARBA00022777"/>
    </source>
</evidence>
<dbReference type="Gene3D" id="3.30.565.10">
    <property type="entry name" value="Histidine kinase-like ATPase, C-terminal domain"/>
    <property type="match status" value="1"/>
</dbReference>
<feature type="transmembrane region" description="Helical" evidence="9">
    <location>
        <begin position="76"/>
        <end position="95"/>
    </location>
</feature>
<comment type="caution">
    <text evidence="11">The sequence shown here is derived from an EMBL/GenBank/DDBJ whole genome shotgun (WGS) entry which is preliminary data.</text>
</comment>
<keyword evidence="12" id="KW-1185">Reference proteome</keyword>
<dbReference type="GO" id="GO:0016301">
    <property type="term" value="F:kinase activity"/>
    <property type="evidence" value="ECO:0007669"/>
    <property type="project" value="UniProtKB-KW"/>
</dbReference>
<organism evidence="11 12">
    <name type="scientific">Mycolicibacter heraklionensis</name>
    <dbReference type="NCBI Taxonomy" id="512402"/>
    <lineage>
        <taxon>Bacteria</taxon>
        <taxon>Bacillati</taxon>
        <taxon>Actinomycetota</taxon>
        <taxon>Actinomycetes</taxon>
        <taxon>Mycobacteriales</taxon>
        <taxon>Mycobacteriaceae</taxon>
        <taxon>Mycolicibacter</taxon>
    </lineage>
</organism>
<gene>
    <name evidence="11" type="ORF">ABW16_18555</name>
</gene>
<comment type="catalytic activity">
    <reaction evidence="1">
        <text>ATP + protein L-histidine = ADP + protein N-phospho-L-histidine.</text>
        <dbReference type="EC" id="2.7.13.3"/>
    </reaction>
</comment>
<proteinExistence type="predicted"/>
<feature type="transmembrane region" description="Helical" evidence="9">
    <location>
        <begin position="149"/>
        <end position="167"/>
    </location>
</feature>
<sequence>MLRVVTTFVRDQLRHRSTLIPPGYSWLFVLLIDGAMLAGLAAALLQRPGADLPVGIGAAVVASAPLLLFFLAGIKFLPGLVLATSAAATAVLLFATSTPVPGDLAPVLLVVALGAFAALSPLLSGAVALGLVSALLMAAAGAHRLESPTLYLGMAAMGWLVGILTRIQAGLLVHQQELQADLARAAAADERRRIAREVHDVIAHSLSITLLHVTGARRALQQDRDVDDAVEALTDAERLGRQAMADIRRTVGLLDDGRTGNAPEPGVADIPTLVVDYRQAGVDAELRSDGRIETVSAAVGLALYRIAQESLANVAKHAPDSKALVDLAVSPSTVVLSVVNRTPAALVWPPADGHGITGMRQRVELLGGTIDIGPGPQGWSVRAEIPLTDPGPQRRRCGHDRP</sequence>